<dbReference type="AlphaFoldDB" id="A0A4Z0JIG5"/>
<feature type="signal peptide" evidence="1">
    <location>
        <begin position="1"/>
        <end position="23"/>
    </location>
</feature>
<reference evidence="2 3" key="1">
    <citation type="submission" date="2018-10" db="EMBL/GenBank/DDBJ databases">
        <title>Lactobacillus sp. R7 and Lactobacillus sp. R19 isolated from fermented mustard green product of Taiwan.</title>
        <authorList>
            <person name="Lin S.-T."/>
        </authorList>
    </citation>
    <scope>NUCLEOTIDE SEQUENCE [LARGE SCALE GENOMIC DNA]</scope>
    <source>
        <strain evidence="2 3">BCRC 81127</strain>
    </source>
</reference>
<gene>
    <name evidence="2" type="ORF">EGT49_07805</name>
</gene>
<dbReference type="OrthoDB" id="2306834at2"/>
<accession>A0A4Z0JIG5</accession>
<evidence type="ECO:0000313" key="3">
    <source>
        <dbReference type="Proteomes" id="UP000298021"/>
    </source>
</evidence>
<feature type="chain" id="PRO_5039510263" description="Cell surface protein" evidence="1">
    <location>
        <begin position="24"/>
        <end position="1044"/>
    </location>
</feature>
<keyword evidence="3" id="KW-1185">Reference proteome</keyword>
<keyword evidence="1" id="KW-0732">Signal</keyword>
<protein>
    <recommendedName>
        <fullName evidence="4">Cell surface protein</fullName>
    </recommendedName>
</protein>
<evidence type="ECO:0000256" key="1">
    <source>
        <dbReference type="SAM" id="SignalP"/>
    </source>
</evidence>
<evidence type="ECO:0000313" key="2">
    <source>
        <dbReference type="EMBL" id="TGD22820.1"/>
    </source>
</evidence>
<sequence>MYWKKICRALLFAMIFLTWSWFAPPTLVQAVPTYDEVLKSAPNGMKLGDLFEYPTSYSGSKTVANPVKILPAGDKSPTDVIQMTDGDDQASAIWGRMVAPDGSDYNYFDISKEQTISGWIYVGPKANVSSDGIALVLQNDANGINSIARYYKRGGLISWLDPEINLPAEGESLGVYGGTGTDKHASTVGNTADLAGKAIQNSFALEFDAFRNASSATSTPDEFNDKGVDDLFDGLFDIHNVSEAKGQHVAWSYPGDKSTYEKYMEIVHYFYGMRHKNVIQNVVISGYNASDTARDGWHHFSFSYKPDENNKNIGYISYVFNDRLTDGSVKPYTTWDKRPKNDADSIAIDLTKFNLPAGETKVRWGFTSSTGSPNSEPGSNAIIMERIPSVIDVTSINSLFDVTQERSIKDLDKRSGTSGSDNDYTVGDGDELAFTYDLQFHSGITGTGNITAQMQLPQNVLYQNDENNRIGEITYADDPNSTTYISASQLTTTKNNNGESVQTLSLDLGALSKNSTGVKVTIYGTANAPTSNVLKRTKVAPEHTSYKSDYYNDDVMSYGFYITNEKLQITPTEETQKQTVKKDADFTLDGSAKYLMSSKFTGDDLTAYGQIFDENGIDTKLHSSWNVPSTLDAETDDYSLAIPAGMLEPGTYKIKVRLADSQGLVSHTVTYDITVTDSELVLTPDETVINVTDNKPVKISGNYKYSDDTDFRAKNATKTYEIKNSDGTIHKITQTMAHDKVIDYSLNPIAYEQPLDQTLSDFLKNSPEENVLKEGKNEVTITVSDGDFAEASATVIVNVPKLSPTITAKSNELTVLGPTGHIHFPIDFDYGSKYTLDNHQLIGVFQVDSQTPINLKIDSPITAQNQAFDMSFDLTGNDLKLPTNQDTSVVSVYFTDPYGRKTNTESFNLKILSKALELNFNNYRFETIDPKTFTPGYIERTGDWDLDVTSYKASWKLNAYADNLNYATSGNKSDLSMDFVDKNNLATALSNNPQIAKSSNQSYQVVDISDQWNENNGILLKAQSLPIAGDYQGTVYWDLTESIE</sequence>
<name>A0A4Z0JIG5_9LACO</name>
<dbReference type="RefSeq" id="WP_135373139.1">
    <property type="nucleotide sequence ID" value="NZ_RKLY01000018.1"/>
</dbReference>
<dbReference type="Proteomes" id="UP000298021">
    <property type="component" value="Unassembled WGS sequence"/>
</dbReference>
<organism evidence="2 3">
    <name type="scientific">Companilactobacillus suantsaicola</name>
    <dbReference type="NCBI Taxonomy" id="2487723"/>
    <lineage>
        <taxon>Bacteria</taxon>
        <taxon>Bacillati</taxon>
        <taxon>Bacillota</taxon>
        <taxon>Bacilli</taxon>
        <taxon>Lactobacillales</taxon>
        <taxon>Lactobacillaceae</taxon>
        <taxon>Companilactobacillus</taxon>
    </lineage>
</organism>
<evidence type="ECO:0008006" key="4">
    <source>
        <dbReference type="Google" id="ProtNLM"/>
    </source>
</evidence>
<comment type="caution">
    <text evidence="2">The sequence shown here is derived from an EMBL/GenBank/DDBJ whole genome shotgun (WGS) entry which is preliminary data.</text>
</comment>
<proteinExistence type="predicted"/>
<dbReference type="EMBL" id="RKLY01000018">
    <property type="protein sequence ID" value="TGD22820.1"/>
    <property type="molecule type" value="Genomic_DNA"/>
</dbReference>